<proteinExistence type="predicted"/>
<evidence type="ECO:0000256" key="3">
    <source>
        <dbReference type="ARBA" id="ARBA00023237"/>
    </source>
</evidence>
<keyword evidence="3" id="KW-0998">Cell outer membrane</keyword>
<evidence type="ECO:0000313" key="8">
    <source>
        <dbReference type="Proteomes" id="UP000005824"/>
    </source>
</evidence>
<keyword evidence="1" id="KW-1134">Transmembrane beta strand</keyword>
<name>B4D866_9BACT</name>
<organism evidence="7 8">
    <name type="scientific">Chthoniobacter flavus Ellin428</name>
    <dbReference type="NCBI Taxonomy" id="497964"/>
    <lineage>
        <taxon>Bacteria</taxon>
        <taxon>Pseudomonadati</taxon>
        <taxon>Verrucomicrobiota</taxon>
        <taxon>Spartobacteria</taxon>
        <taxon>Chthoniobacterales</taxon>
        <taxon>Chthoniobacteraceae</taxon>
        <taxon>Chthoniobacter</taxon>
    </lineage>
</organism>
<dbReference type="GO" id="GO:0046819">
    <property type="term" value="P:protein secretion by the type V secretion system"/>
    <property type="evidence" value="ECO:0007669"/>
    <property type="project" value="TreeGrafter"/>
</dbReference>
<evidence type="ECO:0000256" key="1">
    <source>
        <dbReference type="ARBA" id="ARBA00022452"/>
    </source>
</evidence>
<feature type="domain" description="Polypeptide-transport-associated ShlB-type" evidence="6">
    <location>
        <begin position="69"/>
        <end position="143"/>
    </location>
</feature>
<dbReference type="Gene3D" id="3.10.20.310">
    <property type="entry name" value="membrane protein fhac"/>
    <property type="match status" value="1"/>
</dbReference>
<dbReference type="Pfam" id="PF08479">
    <property type="entry name" value="POTRA_2"/>
    <property type="match status" value="1"/>
</dbReference>
<dbReference type="GO" id="GO:0098046">
    <property type="term" value="C:type V protein secretion system complex"/>
    <property type="evidence" value="ECO:0007669"/>
    <property type="project" value="TreeGrafter"/>
</dbReference>
<evidence type="ECO:0000259" key="6">
    <source>
        <dbReference type="Pfam" id="PF08479"/>
    </source>
</evidence>
<feature type="region of interest" description="Disordered" evidence="4">
    <location>
        <begin position="37"/>
        <end position="59"/>
    </location>
</feature>
<evidence type="ECO:0000256" key="2">
    <source>
        <dbReference type="ARBA" id="ARBA00022692"/>
    </source>
</evidence>
<dbReference type="Pfam" id="PF03865">
    <property type="entry name" value="ShlB"/>
    <property type="match status" value="1"/>
</dbReference>
<keyword evidence="2" id="KW-0812">Transmembrane</keyword>
<dbReference type="InterPro" id="IPR005565">
    <property type="entry name" value="Hemolysn_activator_HlyB_C"/>
</dbReference>
<gene>
    <name evidence="7" type="ORF">CfE428DRAFT_5106</name>
</gene>
<feature type="domain" description="Haemolysin activator HlyB C-terminal" evidence="5">
    <location>
        <begin position="207"/>
        <end position="531"/>
    </location>
</feature>
<evidence type="ECO:0000313" key="7">
    <source>
        <dbReference type="EMBL" id="EDY17420.1"/>
    </source>
</evidence>
<dbReference type="Gene3D" id="2.40.160.50">
    <property type="entry name" value="membrane protein fhac: a member of the omp85/tpsb transporter family"/>
    <property type="match status" value="1"/>
</dbReference>
<evidence type="ECO:0000259" key="5">
    <source>
        <dbReference type="Pfam" id="PF03865"/>
    </source>
</evidence>
<dbReference type="InParanoid" id="B4D866"/>
<reference evidence="7 8" key="1">
    <citation type="journal article" date="2011" name="J. Bacteriol.">
        <title>Genome sequence of Chthoniobacter flavus Ellin428, an aerobic heterotrophic soil bacterium.</title>
        <authorList>
            <person name="Kant R."/>
            <person name="van Passel M.W."/>
            <person name="Palva A."/>
            <person name="Lucas S."/>
            <person name="Lapidus A."/>
            <person name="Glavina Del Rio T."/>
            <person name="Dalin E."/>
            <person name="Tice H."/>
            <person name="Bruce D."/>
            <person name="Goodwin L."/>
            <person name="Pitluck S."/>
            <person name="Larimer F.W."/>
            <person name="Land M.L."/>
            <person name="Hauser L."/>
            <person name="Sangwan P."/>
            <person name="de Vos W.M."/>
            <person name="Janssen P.H."/>
            <person name="Smidt H."/>
        </authorList>
    </citation>
    <scope>NUCLEOTIDE SEQUENCE [LARGE SCALE GENOMIC DNA]</scope>
    <source>
        <strain evidence="7 8">Ellin428</strain>
    </source>
</reference>
<comment type="caution">
    <text evidence="7">The sequence shown here is derived from an EMBL/GenBank/DDBJ whole genome shotgun (WGS) entry which is preliminary data.</text>
</comment>
<dbReference type="InterPro" id="IPR051544">
    <property type="entry name" value="TPS_OM_transporter"/>
</dbReference>
<dbReference type="InterPro" id="IPR013686">
    <property type="entry name" value="Polypept-transport_assoc_ShlB"/>
</dbReference>
<dbReference type="PANTHER" id="PTHR34597:SF6">
    <property type="entry name" value="BLR6126 PROTEIN"/>
    <property type="match status" value="1"/>
</dbReference>
<protein>
    <submittedName>
        <fullName evidence="7">Polypeptide-transport-associated domain protein ShlB-type</fullName>
    </submittedName>
</protein>
<accession>B4D866</accession>
<dbReference type="Proteomes" id="UP000005824">
    <property type="component" value="Unassembled WGS sequence"/>
</dbReference>
<dbReference type="STRING" id="497964.CfE428DRAFT_5106"/>
<dbReference type="AlphaFoldDB" id="B4D866"/>
<dbReference type="eggNOG" id="COG2831">
    <property type="taxonomic scope" value="Bacteria"/>
</dbReference>
<dbReference type="GO" id="GO:0008320">
    <property type="term" value="F:protein transmembrane transporter activity"/>
    <property type="evidence" value="ECO:0007669"/>
    <property type="project" value="TreeGrafter"/>
</dbReference>
<keyword evidence="1" id="KW-0472">Membrane</keyword>
<dbReference type="EMBL" id="ABVL01000020">
    <property type="protein sequence ID" value="EDY17420.1"/>
    <property type="molecule type" value="Genomic_DNA"/>
</dbReference>
<keyword evidence="8" id="KW-1185">Reference proteome</keyword>
<dbReference type="PANTHER" id="PTHR34597">
    <property type="entry name" value="SLR1661 PROTEIN"/>
    <property type="match status" value="1"/>
</dbReference>
<evidence type="ECO:0000256" key="4">
    <source>
        <dbReference type="SAM" id="MobiDB-lite"/>
    </source>
</evidence>
<sequence length="569" mass="62279">MVPAGYAKQRLIILVLAILPCWAGLSVVSAETITDYTAPRKPEPTPAPAMTPTAGGSNPNAAPVSTRTFFIREYRVSGSKLLTPAEIGDTVYPFLGPGRTEKDVEQAAATLEKVYHARGYQTVSVQIPSQTGRGGVVFLEVVEATVGRLRVKGSRYFSLDAIRKAMPSIAEGKVPNFNDLTRETIALNQWPDRRVTPNMHPGAEPGTYDIDLNVKDTLPLHGSLELNNRYSPDTTQLRINGGISYSNLWQLGHAAGVSFQVAPENTADVKVISAYYLARFPGLEGFTLTLQGTKQDSDVSTLSGAAVAGKGETIGLRAGFTLPPLKDYVHSLSLGIDYKHYEQNVLLGLDTTSTPTSYYPFSIAYNGSWIGRADKEKNILPYSTDLNAAVYFHFRGMGSSETSFDNSRFNARGDFIYFRGDLAHEHDLPGGFQVMGKIQAQIADQPLLSAEQFSAGGLSSVRGYLEGEVPGDNAFIGSVEFRSPNLIDWLRKDSGDWRIYTFFDYGYVTINDPLPEQDSHWTLASVGAGSRIHLFDHLNGSIDAGLPLTSQTHTVAHDWLFTFRVWADF</sequence>